<protein>
    <submittedName>
        <fullName evidence="1">Uncharacterized protein</fullName>
    </submittedName>
</protein>
<sequence>MSSVFGDYLPQGIPSAHSQDPQVLDTVPSLFDENNDLISFLDYFEAGLAMEQQETPMDLTMPRMKKKVINTTGFKVIKPLDLSIRNGLHCM</sequence>
<name>A0A8X6RXJ9_TRICX</name>
<comment type="caution">
    <text evidence="1">The sequence shown here is derived from an EMBL/GenBank/DDBJ whole genome shotgun (WGS) entry which is preliminary data.</text>
</comment>
<proteinExistence type="predicted"/>
<organism evidence="1 2">
    <name type="scientific">Trichonephila clavipes</name>
    <name type="common">Golden silk orbweaver</name>
    <name type="synonym">Nephila clavipes</name>
    <dbReference type="NCBI Taxonomy" id="2585209"/>
    <lineage>
        <taxon>Eukaryota</taxon>
        <taxon>Metazoa</taxon>
        <taxon>Ecdysozoa</taxon>
        <taxon>Arthropoda</taxon>
        <taxon>Chelicerata</taxon>
        <taxon>Arachnida</taxon>
        <taxon>Araneae</taxon>
        <taxon>Araneomorphae</taxon>
        <taxon>Entelegynae</taxon>
        <taxon>Araneoidea</taxon>
        <taxon>Nephilidae</taxon>
        <taxon>Trichonephila</taxon>
    </lineage>
</organism>
<evidence type="ECO:0000313" key="1">
    <source>
        <dbReference type="EMBL" id="GFY02026.1"/>
    </source>
</evidence>
<dbReference type="Proteomes" id="UP000887159">
    <property type="component" value="Unassembled WGS sequence"/>
</dbReference>
<dbReference type="EMBL" id="BMAU01021232">
    <property type="protein sequence ID" value="GFY02026.1"/>
    <property type="molecule type" value="Genomic_DNA"/>
</dbReference>
<dbReference type="AlphaFoldDB" id="A0A8X6RXJ9"/>
<keyword evidence="2" id="KW-1185">Reference proteome</keyword>
<accession>A0A8X6RXJ9</accession>
<gene>
    <name evidence="1" type="ORF">TNCV_5098871</name>
</gene>
<evidence type="ECO:0000313" key="2">
    <source>
        <dbReference type="Proteomes" id="UP000887159"/>
    </source>
</evidence>
<reference evidence="1" key="1">
    <citation type="submission" date="2020-08" db="EMBL/GenBank/DDBJ databases">
        <title>Multicomponent nature underlies the extraordinary mechanical properties of spider dragline silk.</title>
        <authorList>
            <person name="Kono N."/>
            <person name="Nakamura H."/>
            <person name="Mori M."/>
            <person name="Yoshida Y."/>
            <person name="Ohtoshi R."/>
            <person name="Malay A.D."/>
            <person name="Moran D.A.P."/>
            <person name="Tomita M."/>
            <person name="Numata K."/>
            <person name="Arakawa K."/>
        </authorList>
    </citation>
    <scope>NUCLEOTIDE SEQUENCE</scope>
</reference>